<reference evidence="2 3" key="1">
    <citation type="submission" date="2016-09" db="EMBL/GenBank/DDBJ databases">
        <title>Extensive genetic diversity and differential bi-allelic expression allows diatom success in the polar Southern Ocean.</title>
        <authorList>
            <consortium name="DOE Joint Genome Institute"/>
            <person name="Mock T."/>
            <person name="Otillar R.P."/>
            <person name="Strauss J."/>
            <person name="Dupont C."/>
            <person name="Frickenhaus S."/>
            <person name="Maumus F."/>
            <person name="Mcmullan M."/>
            <person name="Sanges R."/>
            <person name="Schmutz J."/>
            <person name="Toseland A."/>
            <person name="Valas R."/>
            <person name="Veluchamy A."/>
            <person name="Ward B.J."/>
            <person name="Allen A."/>
            <person name="Barry K."/>
            <person name="Falciatore A."/>
            <person name="Ferrante M."/>
            <person name="Fortunato A.E."/>
            <person name="Gloeckner G."/>
            <person name="Gruber A."/>
            <person name="Hipkin R."/>
            <person name="Janech M."/>
            <person name="Kroth P."/>
            <person name="Leese F."/>
            <person name="Lindquist E."/>
            <person name="Lyon B.R."/>
            <person name="Martin J."/>
            <person name="Mayer C."/>
            <person name="Parker M."/>
            <person name="Quesneville H."/>
            <person name="Raymond J."/>
            <person name="Uhlig C."/>
            <person name="Valentin K.U."/>
            <person name="Worden A.Z."/>
            <person name="Armbrust E.V."/>
            <person name="Bowler C."/>
            <person name="Green B."/>
            <person name="Moulton V."/>
            <person name="Van Oosterhout C."/>
            <person name="Grigoriev I."/>
        </authorList>
    </citation>
    <scope>NUCLEOTIDE SEQUENCE [LARGE SCALE GENOMIC DNA]</scope>
    <source>
        <strain evidence="2 3">CCMP1102</strain>
    </source>
</reference>
<evidence type="ECO:0000313" key="2">
    <source>
        <dbReference type="EMBL" id="OEU17922.1"/>
    </source>
</evidence>
<dbReference type="GO" id="GO:0016020">
    <property type="term" value="C:membrane"/>
    <property type="evidence" value="ECO:0007669"/>
    <property type="project" value="InterPro"/>
</dbReference>
<dbReference type="GO" id="GO:0006044">
    <property type="term" value="P:N-acetylglucosamine metabolic process"/>
    <property type="evidence" value="ECO:0007669"/>
    <property type="project" value="TreeGrafter"/>
</dbReference>
<organism evidence="2 3">
    <name type="scientific">Fragilariopsis cylindrus CCMP1102</name>
    <dbReference type="NCBI Taxonomy" id="635003"/>
    <lineage>
        <taxon>Eukaryota</taxon>
        <taxon>Sar</taxon>
        <taxon>Stramenopiles</taxon>
        <taxon>Ochrophyta</taxon>
        <taxon>Bacillariophyta</taxon>
        <taxon>Bacillariophyceae</taxon>
        <taxon>Bacillariophycidae</taxon>
        <taxon>Bacillariales</taxon>
        <taxon>Bacillariaceae</taxon>
        <taxon>Fragilariopsis</taxon>
    </lineage>
</organism>
<evidence type="ECO:0008006" key="4">
    <source>
        <dbReference type="Google" id="ProtNLM"/>
    </source>
</evidence>
<dbReference type="Proteomes" id="UP000095751">
    <property type="component" value="Unassembled WGS sequence"/>
</dbReference>
<feature type="region of interest" description="Disordered" evidence="1">
    <location>
        <begin position="28"/>
        <end position="58"/>
    </location>
</feature>
<dbReference type="AlphaFoldDB" id="A0A1E7FIC0"/>
<evidence type="ECO:0000256" key="1">
    <source>
        <dbReference type="SAM" id="MobiDB-lite"/>
    </source>
</evidence>
<feature type="compositionally biased region" description="Low complexity" evidence="1">
    <location>
        <begin position="29"/>
        <end position="47"/>
    </location>
</feature>
<dbReference type="PANTHER" id="PTHR12224:SF0">
    <property type="entry name" value="BETA-1,4-MANNOSYL-GLYCOPROTEIN 4-BETA-N-ACETYLGLUCOSAMINYLTRANSFERASE"/>
    <property type="match status" value="1"/>
</dbReference>
<accession>A0A1E7FIC0</accession>
<keyword evidence="3" id="KW-1185">Reference proteome</keyword>
<dbReference type="GO" id="GO:0003830">
    <property type="term" value="F:beta-1,4-mannosylglycoprotein 4-beta-N-acetylglucosaminyltransferase activity"/>
    <property type="evidence" value="ECO:0007669"/>
    <property type="project" value="InterPro"/>
</dbReference>
<dbReference type="KEGG" id="fcy:FRACYDRAFT_238352"/>
<protein>
    <recommendedName>
        <fullName evidence="4">Glycosyltransferase family 17 protein</fullName>
    </recommendedName>
</protein>
<evidence type="ECO:0000313" key="3">
    <source>
        <dbReference type="Proteomes" id="UP000095751"/>
    </source>
</evidence>
<dbReference type="PANTHER" id="PTHR12224">
    <property type="entry name" value="BETA-1,4-MANNOSYL-GLYCOPROTEIN BETA-1,4-N-ACETYLGLUCOSAMINYL-TRANSFERASE"/>
    <property type="match status" value="1"/>
</dbReference>
<dbReference type="InParanoid" id="A0A1E7FIC0"/>
<dbReference type="Pfam" id="PF04724">
    <property type="entry name" value="Glyco_transf_17"/>
    <property type="match status" value="1"/>
</dbReference>
<name>A0A1E7FIC0_9STRA</name>
<dbReference type="EMBL" id="KV784357">
    <property type="protein sequence ID" value="OEU17922.1"/>
    <property type="molecule type" value="Genomic_DNA"/>
</dbReference>
<dbReference type="InterPro" id="IPR006813">
    <property type="entry name" value="Glyco_trans_17"/>
</dbReference>
<dbReference type="OrthoDB" id="43510at2759"/>
<gene>
    <name evidence="2" type="ORF">FRACYDRAFT_238352</name>
</gene>
<sequence>MTISYQMGINTARDTTAALGQQIDAPVYQQQQQQKPNQKQQEEPISTRSEEEEAIQQDDVVPKYQVPFIYKREQNRIDNTITDEKRCKQFDVEPLKKETPYYEYAKKRKIFLGTMLADESNDVMLAHATEVYSMYDGIAFVESNTTHLNTPRSMHYGPNSLNALRITKGELFGRSNKTHVKVNYYYANSNQRTSIINHPNLEGMNREVEQRSQILQMWIELGMEKWDVGIMSDLDEIVSRDFLNALKVCDFPKLRYNDPGSEKLENRPTCQTPKIILSTIFFEGSPQCIKKKIWFHPDIILGNCLVGIGDNSGRVIPTRQYDNEYGERIEEYGSYDYKNYPIDIVNNKRYPLWDARDIRTVNGNDIGLTSYVGSDYEYDEGKETSVYGTAYHLHNWFNDIDVLRNKYATYGHSFSQATIYPLSKINKDLDLFVRCNRNLGQDGTIYNKTKYPTNVGDENENRNAFEYYNYTTITTVSEINNGTTTSSVDDMIRNPRFNETKTNDNSNKEQVVEGKVKEKEEKEWVQFGGNRPIYFMNQSYVQYRNQFVQQLLKVDENKYGSIYD</sequence>
<proteinExistence type="predicted"/>